<dbReference type="OrthoDB" id="4948751at2"/>
<dbReference type="Proteomes" id="UP000247781">
    <property type="component" value="Unassembled WGS sequence"/>
</dbReference>
<sequence length="201" mass="22655">MTEVAAAPDAGAQRRVQVLRDARRRDSETKRGHVRKTVESMLLAEDAITFASVARRAQVSTWLVYADGVREHIEAAIRQQADQPNQPENHDRVSTASLRTDLVLARAEIKRLRTDNEKLRHNAQRLLGQQLDQVNVADLVARVDALAHENRQLASERQQASSENAALRSRVTELDEDVAAARTALRRMIREHSTDIGDPYR</sequence>
<feature type="coiled-coil region" evidence="1">
    <location>
        <begin position="102"/>
        <end position="191"/>
    </location>
</feature>
<dbReference type="RefSeq" id="WP_110317969.1">
    <property type="nucleotide sequence ID" value="NZ_QJJU01000014.1"/>
</dbReference>
<reference evidence="2 3" key="2">
    <citation type="submission" date="2018-06" db="EMBL/GenBank/DDBJ databases">
        <title>Sequencing of bacterial isolates from soil warming experiment in Harvard Forest, Massachusetts, USA.</title>
        <authorList>
            <person name="Deangelis K.PhD."/>
        </authorList>
    </citation>
    <scope>NUCLEOTIDE SEQUENCE [LARGE SCALE GENOMIC DNA]</scope>
    <source>
        <strain evidence="2 3">GAS496</strain>
    </source>
</reference>
<protein>
    <recommendedName>
        <fullName evidence="4">Transposase</fullName>
    </recommendedName>
</protein>
<dbReference type="Pfam" id="PF19776">
    <property type="entry name" value="DUF6262"/>
    <property type="match status" value="1"/>
</dbReference>
<keyword evidence="1" id="KW-0175">Coiled coil</keyword>
<dbReference type="EMBL" id="QJJU01000014">
    <property type="protein sequence ID" value="PXX06363.1"/>
    <property type="molecule type" value="Genomic_DNA"/>
</dbReference>
<dbReference type="InterPro" id="IPR046229">
    <property type="entry name" value="TnpC-like"/>
</dbReference>
<reference evidence="3" key="1">
    <citation type="submission" date="2018-05" db="EMBL/GenBank/DDBJ databases">
        <authorList>
            <person name="Deangelis K."/>
            <person name="Huntemann M."/>
            <person name="Clum A."/>
            <person name="Pillay M."/>
            <person name="Palaniappan K."/>
            <person name="Varghese N."/>
            <person name="Mikhailova N."/>
            <person name="Stamatis D."/>
            <person name="Reddy T."/>
            <person name="Daum C."/>
            <person name="Shapiro N."/>
            <person name="Ivanova N."/>
            <person name="Kyrpides N."/>
            <person name="Woyke T."/>
        </authorList>
    </citation>
    <scope>NUCLEOTIDE SEQUENCE [LARGE SCALE GENOMIC DNA]</scope>
    <source>
        <strain evidence="3">GAS496</strain>
    </source>
</reference>
<evidence type="ECO:0000313" key="2">
    <source>
        <dbReference type="EMBL" id="PXX06363.1"/>
    </source>
</evidence>
<name>A0A318HCV9_9MYCO</name>
<keyword evidence="3" id="KW-1185">Reference proteome</keyword>
<dbReference type="AlphaFoldDB" id="A0A318HCV9"/>
<comment type="caution">
    <text evidence="2">The sequence shown here is derived from an EMBL/GenBank/DDBJ whole genome shotgun (WGS) entry which is preliminary data.</text>
</comment>
<evidence type="ECO:0000313" key="3">
    <source>
        <dbReference type="Proteomes" id="UP000247781"/>
    </source>
</evidence>
<organism evidence="2 3">
    <name type="scientific">Mycolicibacterium moriokaense</name>
    <dbReference type="NCBI Taxonomy" id="39691"/>
    <lineage>
        <taxon>Bacteria</taxon>
        <taxon>Bacillati</taxon>
        <taxon>Actinomycetota</taxon>
        <taxon>Actinomycetes</taxon>
        <taxon>Mycobacteriales</taxon>
        <taxon>Mycobacteriaceae</taxon>
        <taxon>Mycolicibacterium</taxon>
    </lineage>
</organism>
<dbReference type="Gene3D" id="1.20.5.1700">
    <property type="match status" value="1"/>
</dbReference>
<accession>A0A318HCV9</accession>
<evidence type="ECO:0000256" key="1">
    <source>
        <dbReference type="SAM" id="Coils"/>
    </source>
</evidence>
<gene>
    <name evidence="2" type="ORF">C8E89_114136</name>
</gene>
<evidence type="ECO:0008006" key="4">
    <source>
        <dbReference type="Google" id="ProtNLM"/>
    </source>
</evidence>
<proteinExistence type="predicted"/>